<dbReference type="SUPFAM" id="SSF55073">
    <property type="entry name" value="Nucleotide cyclase"/>
    <property type="match status" value="1"/>
</dbReference>
<evidence type="ECO:0000256" key="2">
    <source>
        <dbReference type="SAM" id="Phobius"/>
    </source>
</evidence>
<dbReference type="SMART" id="SM00267">
    <property type="entry name" value="GGDEF"/>
    <property type="match status" value="1"/>
</dbReference>
<dbReference type="InterPro" id="IPR043128">
    <property type="entry name" value="Rev_trsase/Diguanyl_cyclase"/>
</dbReference>
<evidence type="ECO:0000313" key="5">
    <source>
        <dbReference type="Proteomes" id="UP000036873"/>
    </source>
</evidence>
<keyword evidence="5" id="KW-1185">Reference proteome</keyword>
<feature type="transmembrane region" description="Helical" evidence="2">
    <location>
        <begin position="30"/>
        <end position="51"/>
    </location>
</feature>
<gene>
    <name evidence="4" type="ORF">AKG39_03085</name>
</gene>
<dbReference type="PANTHER" id="PTHR46663:SF2">
    <property type="entry name" value="GGDEF DOMAIN-CONTAINING PROTEIN"/>
    <property type="match status" value="1"/>
</dbReference>
<dbReference type="STRING" id="52689.AKG39_03085"/>
<organism evidence="4 5">
    <name type="scientific">Acetobacterium bakii</name>
    <dbReference type="NCBI Taxonomy" id="52689"/>
    <lineage>
        <taxon>Bacteria</taxon>
        <taxon>Bacillati</taxon>
        <taxon>Bacillota</taxon>
        <taxon>Clostridia</taxon>
        <taxon>Eubacteriales</taxon>
        <taxon>Eubacteriaceae</taxon>
        <taxon>Acetobacterium</taxon>
    </lineage>
</organism>
<dbReference type="Gene3D" id="3.30.70.270">
    <property type="match status" value="1"/>
</dbReference>
<keyword evidence="2" id="KW-0812">Transmembrane</keyword>
<feature type="transmembrane region" description="Helical" evidence="2">
    <location>
        <begin position="81"/>
        <end position="104"/>
    </location>
</feature>
<comment type="caution">
    <text evidence="4">The sequence shown here is derived from an EMBL/GenBank/DDBJ whole genome shotgun (WGS) entry which is preliminary data.</text>
</comment>
<dbReference type="RefSeq" id="WP_050738888.1">
    <property type="nucleotide sequence ID" value="NZ_LGYO01000007.1"/>
</dbReference>
<evidence type="ECO:0000256" key="1">
    <source>
        <dbReference type="SAM" id="Coils"/>
    </source>
</evidence>
<keyword evidence="2" id="KW-0472">Membrane</keyword>
<evidence type="ECO:0000259" key="3">
    <source>
        <dbReference type="PROSITE" id="PS50887"/>
    </source>
</evidence>
<dbReference type="PANTHER" id="PTHR46663">
    <property type="entry name" value="DIGUANYLATE CYCLASE DGCT-RELATED"/>
    <property type="match status" value="1"/>
</dbReference>
<dbReference type="NCBIfam" id="TIGR00254">
    <property type="entry name" value="GGDEF"/>
    <property type="match status" value="1"/>
</dbReference>
<name>A0A0L6U3P2_9FIRM</name>
<dbReference type="Pfam" id="PF00990">
    <property type="entry name" value="GGDEF"/>
    <property type="match status" value="1"/>
</dbReference>
<dbReference type="Proteomes" id="UP000036873">
    <property type="component" value="Unassembled WGS sequence"/>
</dbReference>
<dbReference type="InterPro" id="IPR000160">
    <property type="entry name" value="GGDEF_dom"/>
</dbReference>
<protein>
    <recommendedName>
        <fullName evidence="3">GGDEF domain-containing protein</fullName>
    </recommendedName>
</protein>
<evidence type="ECO:0000313" key="4">
    <source>
        <dbReference type="EMBL" id="KNZ43144.1"/>
    </source>
</evidence>
<dbReference type="PATRIC" id="fig|52689.4.peg.3545"/>
<dbReference type="InterPro" id="IPR029787">
    <property type="entry name" value="Nucleotide_cyclase"/>
</dbReference>
<reference evidence="5" key="1">
    <citation type="submission" date="2015-07" db="EMBL/GenBank/DDBJ databases">
        <title>Draft genome sequence of Acetobacterium bakii DSM 8293, a potential psychrophilic chemical producer through syngas fermentation.</title>
        <authorList>
            <person name="Song Y."/>
            <person name="Hwang S."/>
            <person name="Cho B.-K."/>
        </authorList>
    </citation>
    <scope>NUCLEOTIDE SEQUENCE [LARGE SCALE GENOMIC DNA]</scope>
    <source>
        <strain evidence="5">DSM 8239</strain>
    </source>
</reference>
<keyword evidence="1" id="KW-0175">Coiled coil</keyword>
<proteinExistence type="predicted"/>
<feature type="transmembrane region" description="Helical" evidence="2">
    <location>
        <begin position="110"/>
        <end position="133"/>
    </location>
</feature>
<dbReference type="CDD" id="cd01949">
    <property type="entry name" value="GGDEF"/>
    <property type="match status" value="1"/>
</dbReference>
<accession>A0A0L6U3P2</accession>
<dbReference type="PROSITE" id="PS50887">
    <property type="entry name" value="GGDEF"/>
    <property type="match status" value="1"/>
</dbReference>
<dbReference type="OrthoDB" id="9804955at2"/>
<feature type="coiled-coil region" evidence="1">
    <location>
        <begin position="147"/>
        <end position="181"/>
    </location>
</feature>
<dbReference type="InterPro" id="IPR052163">
    <property type="entry name" value="DGC-Regulatory_Protein"/>
</dbReference>
<keyword evidence="2" id="KW-1133">Transmembrane helix</keyword>
<dbReference type="EMBL" id="LGYO01000007">
    <property type="protein sequence ID" value="KNZ43144.1"/>
    <property type="molecule type" value="Genomic_DNA"/>
</dbReference>
<feature type="domain" description="GGDEF" evidence="3">
    <location>
        <begin position="216"/>
        <end position="346"/>
    </location>
</feature>
<dbReference type="AlphaFoldDB" id="A0A0L6U3P2"/>
<sequence length="346" mass="38758">MSNDPESTDSEPTFFNHTFEETTLPKESAYAVWIKLSLSVLLFASITIILIKSNLTPNQPGVITQFQVMISVYLTMNFKKLGTLIAIVINGFQGLISLTALVVYSNPNALAGVIFSVSSIIIIFIISTCMACLSKNMEEVLIKNTKLASLNEKLAMAHNEMEQQNELLMAYNRIIKENEKKLSYQAFFDTLTELPNRNVLINRMDMLITSPENENLSFGVVFMDLDNFKEVNDTLGHHIGDLLLKDVAVKLKRVIHPDDLLGRLGGDEFALIIKRPLEKEAILAYMEKLELSLMKDIVIENKELSVSASFGFAIYPQDGHSSTELLKCADGAMYKAKNHKKLTIDL</sequence>